<evidence type="ECO:0000313" key="4">
    <source>
        <dbReference type="EMBL" id="GLJ59314.1"/>
    </source>
</evidence>
<gene>
    <name evidence="2" type="ORF">SUGI_1485380</name>
    <name evidence="3" type="ORF">SUGI_1490430</name>
    <name evidence="4" type="ORF">SUGI_1502680</name>
    <name evidence="5" type="ORF">SUGI_1507770</name>
    <name evidence="6" type="ORF">SUGI_1513990</name>
</gene>
<dbReference type="EMBL" id="BSEH01000916">
    <property type="protein sequence ID" value="GLJ59416.1"/>
    <property type="molecule type" value="Genomic_DNA"/>
</dbReference>
<dbReference type="EMBL" id="BSEH01000677">
    <property type="protein sequence ID" value="GLJ59056.1"/>
    <property type="molecule type" value="Genomic_DNA"/>
</dbReference>
<protein>
    <submittedName>
        <fullName evidence="6">Uncharacterized protein</fullName>
    </submittedName>
</protein>
<keyword evidence="7" id="KW-1185">Reference proteome</keyword>
<feature type="compositionally biased region" description="Polar residues" evidence="1">
    <location>
        <begin position="16"/>
        <end position="26"/>
    </location>
</feature>
<evidence type="ECO:0000313" key="7">
    <source>
        <dbReference type="Proteomes" id="UP001234787"/>
    </source>
</evidence>
<evidence type="ECO:0000313" key="5">
    <source>
        <dbReference type="EMBL" id="GLJ59416.1"/>
    </source>
</evidence>
<dbReference type="AlphaFoldDB" id="A0AAD3NPH2"/>
<comment type="caution">
    <text evidence="6">The sequence shown here is derived from an EMBL/GenBank/DDBJ whole genome shotgun (WGS) entry which is preliminary data.</text>
</comment>
<proteinExistence type="predicted"/>
<dbReference type="EMBL" id="BSEH01000829">
    <property type="protein sequence ID" value="GLJ59314.1"/>
    <property type="molecule type" value="Genomic_DNA"/>
</dbReference>
<evidence type="ECO:0000313" key="3">
    <source>
        <dbReference type="EMBL" id="GLJ59056.1"/>
    </source>
</evidence>
<sequence length="148" mass="15941">MGGSPVLKPDQRSDQLVDQTPTQRHTCSFHPVPFDSSRNSVIGAEPGMAGADTHHSRPFFRMNGNGLGQRPAAYCLLPTGSRRRLLGNGEWAATSPTSGRSCPPPSSDLYGGSIFCSVPFHIIDVLRPAVLRHGNDLSYTENILALTI</sequence>
<name>A0AAD3NPH2_CRYJA</name>
<dbReference type="Proteomes" id="UP001234787">
    <property type="component" value="Unassembled WGS sequence"/>
</dbReference>
<evidence type="ECO:0000256" key="1">
    <source>
        <dbReference type="SAM" id="MobiDB-lite"/>
    </source>
</evidence>
<feature type="region of interest" description="Disordered" evidence="1">
    <location>
        <begin position="1"/>
        <end position="40"/>
    </location>
</feature>
<accession>A0AAD3NPH2</accession>
<dbReference type="EMBL" id="BSEH01001062">
    <property type="protein sequence ID" value="GLJ59555.1"/>
    <property type="molecule type" value="Genomic_DNA"/>
</dbReference>
<evidence type="ECO:0000313" key="2">
    <source>
        <dbReference type="EMBL" id="GLJ58936.1"/>
    </source>
</evidence>
<organism evidence="6 7">
    <name type="scientific">Cryptomeria japonica</name>
    <name type="common">Japanese cedar</name>
    <name type="synonym">Cupressus japonica</name>
    <dbReference type="NCBI Taxonomy" id="3369"/>
    <lineage>
        <taxon>Eukaryota</taxon>
        <taxon>Viridiplantae</taxon>
        <taxon>Streptophyta</taxon>
        <taxon>Embryophyta</taxon>
        <taxon>Tracheophyta</taxon>
        <taxon>Spermatophyta</taxon>
        <taxon>Pinopsida</taxon>
        <taxon>Pinidae</taxon>
        <taxon>Conifers II</taxon>
        <taxon>Cupressales</taxon>
        <taxon>Cupressaceae</taxon>
        <taxon>Cryptomeria</taxon>
    </lineage>
</organism>
<reference evidence="6" key="1">
    <citation type="submission" date="2022-12" db="EMBL/GenBank/DDBJ databases">
        <title>Chromosome-Level Genome Assembly of Japanese Cedar (Cryptomeriajaponica D. Don).</title>
        <authorList>
            <person name="Fujino T."/>
            <person name="Yamaguchi K."/>
            <person name="Yokoyama T."/>
            <person name="Hamanaka T."/>
            <person name="Harazono Y."/>
            <person name="Kamada H."/>
            <person name="Kobayashi W."/>
            <person name="Ujino-Ihara T."/>
            <person name="Uchiyama K."/>
            <person name="Matsumoto A."/>
            <person name="Izuno A."/>
            <person name="Tsumura Y."/>
            <person name="Toyoda A."/>
            <person name="Shigenobu S."/>
            <person name="Moriguchi Y."/>
            <person name="Ueno S."/>
            <person name="Kasahara M."/>
        </authorList>
    </citation>
    <scope>NUCLEOTIDE SEQUENCE</scope>
</reference>
<evidence type="ECO:0000313" key="6">
    <source>
        <dbReference type="EMBL" id="GLJ59555.1"/>
    </source>
</evidence>
<dbReference type="EMBL" id="BSEH01000612">
    <property type="protein sequence ID" value="GLJ58936.1"/>
    <property type="molecule type" value="Genomic_DNA"/>
</dbReference>